<dbReference type="PANTHER" id="PTHR11895">
    <property type="entry name" value="TRANSAMIDASE"/>
    <property type="match status" value="1"/>
</dbReference>
<dbReference type="PANTHER" id="PTHR11895:SF7">
    <property type="entry name" value="GLUTAMYL-TRNA(GLN) AMIDOTRANSFERASE SUBUNIT A, MITOCHONDRIAL"/>
    <property type="match status" value="1"/>
</dbReference>
<dbReference type="InterPro" id="IPR000120">
    <property type="entry name" value="Amidase"/>
</dbReference>
<comment type="similarity">
    <text evidence="1">Belongs to the amidase family.</text>
</comment>
<evidence type="ECO:0000313" key="4">
    <source>
        <dbReference type="Proteomes" id="UP001500542"/>
    </source>
</evidence>
<dbReference type="SUPFAM" id="SSF75304">
    <property type="entry name" value="Amidase signature (AS) enzymes"/>
    <property type="match status" value="1"/>
</dbReference>
<sequence>MTDALHDLTATAQLAALRAGELSSRELTAHYLDRIADHDDELGAFTTVTAELAIEEAAQADKRIAEGEWSPLLGLPLGIKDLFATAGVRTTFGSAALSDTVPDVNGWTTGLLRQAGAILLGKTNTPEFGSTCYTENAVTAKPSVTPYDLTRYASGSSGGAAAAVAAGLLPVAHASDGAGSIRTPATTCHLVGMKPSLGLVTPNVPSGSFFPTTIEGPLARTVADAALLLDVMAQPSSGDLHGWRPEQLFTDVISQPPRPLRVAVWTETGLDGVSPHPETVRAVKRTAALLEELGHDVQEVPLPSIWDEQLRDAMRRHFGYLVNLVVESLVPMDRKGLLTPYTLFLDDIGAQLSGAEVLTTQAIMARSASSYLAVFEQADVALTPVTSGPPVPLGHFDSAGVEAIIDLMLEWSVYTPWANLTGQPAVALPSHLDHDGLPYGVQLVGRPRHDLELLALAAQLESAALWDDVHPPCWSQ</sequence>
<gene>
    <name evidence="3" type="ORF">GCM10009554_09700</name>
</gene>
<name>A0ABP4A0A7_9ACTN</name>
<dbReference type="Proteomes" id="UP001500542">
    <property type="component" value="Unassembled WGS sequence"/>
</dbReference>
<organism evidence="3 4">
    <name type="scientific">Kribbella koreensis</name>
    <dbReference type="NCBI Taxonomy" id="57909"/>
    <lineage>
        <taxon>Bacteria</taxon>
        <taxon>Bacillati</taxon>
        <taxon>Actinomycetota</taxon>
        <taxon>Actinomycetes</taxon>
        <taxon>Propionibacteriales</taxon>
        <taxon>Kribbellaceae</taxon>
        <taxon>Kribbella</taxon>
    </lineage>
</organism>
<evidence type="ECO:0000313" key="3">
    <source>
        <dbReference type="EMBL" id="GAA0928275.1"/>
    </source>
</evidence>
<dbReference type="InterPro" id="IPR036928">
    <property type="entry name" value="AS_sf"/>
</dbReference>
<evidence type="ECO:0000256" key="1">
    <source>
        <dbReference type="ARBA" id="ARBA00009199"/>
    </source>
</evidence>
<evidence type="ECO:0000259" key="2">
    <source>
        <dbReference type="Pfam" id="PF01425"/>
    </source>
</evidence>
<dbReference type="Pfam" id="PF01425">
    <property type="entry name" value="Amidase"/>
    <property type="match status" value="1"/>
</dbReference>
<proteinExistence type="inferred from homology"/>
<protein>
    <submittedName>
        <fullName evidence="3">Amidase</fullName>
    </submittedName>
</protein>
<keyword evidence="4" id="KW-1185">Reference proteome</keyword>
<dbReference type="Gene3D" id="3.90.1300.10">
    <property type="entry name" value="Amidase signature (AS) domain"/>
    <property type="match status" value="1"/>
</dbReference>
<comment type="caution">
    <text evidence="3">The sequence shown here is derived from an EMBL/GenBank/DDBJ whole genome shotgun (WGS) entry which is preliminary data.</text>
</comment>
<reference evidence="4" key="1">
    <citation type="journal article" date="2019" name="Int. J. Syst. Evol. Microbiol.">
        <title>The Global Catalogue of Microorganisms (GCM) 10K type strain sequencing project: providing services to taxonomists for standard genome sequencing and annotation.</title>
        <authorList>
            <consortium name="The Broad Institute Genomics Platform"/>
            <consortium name="The Broad Institute Genome Sequencing Center for Infectious Disease"/>
            <person name="Wu L."/>
            <person name="Ma J."/>
        </authorList>
    </citation>
    <scope>NUCLEOTIDE SEQUENCE [LARGE SCALE GENOMIC DNA]</scope>
    <source>
        <strain evidence="4">JCM 10977</strain>
    </source>
</reference>
<accession>A0ABP4A0A7</accession>
<dbReference type="EMBL" id="BAAAHK010000003">
    <property type="protein sequence ID" value="GAA0928275.1"/>
    <property type="molecule type" value="Genomic_DNA"/>
</dbReference>
<feature type="domain" description="Amidase" evidence="2">
    <location>
        <begin position="26"/>
        <end position="454"/>
    </location>
</feature>
<dbReference type="InterPro" id="IPR023631">
    <property type="entry name" value="Amidase_dom"/>
</dbReference>